<keyword evidence="11" id="KW-0675">Receptor</keyword>
<dbReference type="InterPro" id="IPR013210">
    <property type="entry name" value="LRR_N_plant-typ"/>
</dbReference>
<dbReference type="EMBL" id="JBBNAE010000009">
    <property type="protein sequence ID" value="KAK9095920.1"/>
    <property type="molecule type" value="Genomic_DNA"/>
</dbReference>
<evidence type="ECO:0000259" key="15">
    <source>
        <dbReference type="PROSITE" id="PS50011"/>
    </source>
</evidence>
<dbReference type="Gene3D" id="1.10.510.10">
    <property type="entry name" value="Transferase(Phosphotransferase) domain 1"/>
    <property type="match status" value="1"/>
</dbReference>
<keyword evidence="9 13" id="KW-1133">Transmembrane helix</keyword>
<dbReference type="FunFam" id="3.80.10.10:FF:000041">
    <property type="entry name" value="LRR receptor-like serine/threonine-protein kinase ERECTA"/>
    <property type="match status" value="1"/>
</dbReference>
<dbReference type="FunFam" id="3.80.10.10:FF:000512">
    <property type="entry name" value="Leucine-rich repeat receptor-like serine/threonine-protein kinase BAM3"/>
    <property type="match status" value="1"/>
</dbReference>
<keyword evidence="12" id="KW-0325">Glycoprotein</keyword>
<dbReference type="PANTHER" id="PTHR48056:SF17">
    <property type="entry name" value="LEUCINE-RICH REPEAT RECEPTOR PROTEIN KINASE EMS1"/>
    <property type="match status" value="1"/>
</dbReference>
<evidence type="ECO:0000256" key="12">
    <source>
        <dbReference type="ARBA" id="ARBA00023180"/>
    </source>
</evidence>
<dbReference type="Pfam" id="PF08263">
    <property type="entry name" value="LRRNT_2"/>
    <property type="match status" value="1"/>
</dbReference>
<evidence type="ECO:0000256" key="2">
    <source>
        <dbReference type="ARBA" id="ARBA00022614"/>
    </source>
</evidence>
<dbReference type="GO" id="GO:0005524">
    <property type="term" value="F:ATP binding"/>
    <property type="evidence" value="ECO:0007669"/>
    <property type="project" value="UniProtKB-KW"/>
</dbReference>
<dbReference type="SUPFAM" id="SSF56112">
    <property type="entry name" value="Protein kinase-like (PK-like)"/>
    <property type="match status" value="1"/>
</dbReference>
<evidence type="ECO:0000256" key="11">
    <source>
        <dbReference type="ARBA" id="ARBA00023170"/>
    </source>
</evidence>
<evidence type="ECO:0000256" key="13">
    <source>
        <dbReference type="SAM" id="Phobius"/>
    </source>
</evidence>
<keyword evidence="8" id="KW-0067">ATP-binding</keyword>
<evidence type="ECO:0000256" key="14">
    <source>
        <dbReference type="SAM" id="SignalP"/>
    </source>
</evidence>
<evidence type="ECO:0000256" key="5">
    <source>
        <dbReference type="ARBA" id="ARBA00022729"/>
    </source>
</evidence>
<dbReference type="FunFam" id="3.30.200.20:FF:000454">
    <property type="entry name" value="Leucine-rich repeat receptor-like tyrosine-protein kinase PXC3"/>
    <property type="match status" value="1"/>
</dbReference>
<keyword evidence="6" id="KW-0677">Repeat</keyword>
<dbReference type="FunFam" id="3.80.10.10:FF:000095">
    <property type="entry name" value="LRR receptor-like serine/threonine-protein kinase GSO1"/>
    <property type="match status" value="1"/>
</dbReference>
<name>A0AAP0ELY1_9MAGN</name>
<dbReference type="AlphaFoldDB" id="A0AAP0ELY1"/>
<evidence type="ECO:0000256" key="3">
    <source>
        <dbReference type="ARBA" id="ARBA00022679"/>
    </source>
</evidence>
<keyword evidence="10 13" id="KW-0472">Membrane</keyword>
<evidence type="ECO:0000256" key="8">
    <source>
        <dbReference type="ARBA" id="ARBA00022840"/>
    </source>
</evidence>
<evidence type="ECO:0000256" key="1">
    <source>
        <dbReference type="ARBA" id="ARBA00004479"/>
    </source>
</evidence>
<dbReference type="SMART" id="SM00369">
    <property type="entry name" value="LRR_TYP"/>
    <property type="match status" value="10"/>
</dbReference>
<sequence>MGRYGVSSSSYSFCLIWLFFIPLVLSELPENQRNTMIRLSKLGGTNGWSNTGTSPCSWRGVSCTQVNSTYTLITQLSLPGLGVYDNEFLTVLCQIDSLQSLDLSYNQLTSIADGFITDCGKISTLKKLNFSVNKLSGVLPIFHGFVVLESLDLSYNSLEGSVESQLEGLIGIRSLNLSQNKFTGSLPSKLGNNLALEELQFSKNNFTGPIPEELIRSYQNLTLIDLSANGLAGSIPNTIGRLSKLKTLLLSSNALIGAIPEDLSSIQTLSWLSANQNRFTGRIPRGISQYLTSLDLSYNQLNGLIPDDLLSAPNLRHVDLSYNLLEGPIAADMSPSLFRLRLGSNSLNGSIPSATWGRLSNLTYLELDNNSLSGDIPIELEKCKRLALLNLAQNKLTGFIPKDLGTLEQLQVIKLQQNRLNGEIPVQFSQLSSLLILNISGNSLTGSIPSAIGSLNKVTNINLQGNKLTGAIPDLTGNSELIELQLGTNCLSGKIPDMPLKLQIALNLSHNCFEGPIPATLGKLSLLEVLDLSNNKFTGTIPPSLASMKSLTELVVSNNRLHGTVPEFNNPNLHIEFSGNDLKNTTDKSPEYTSKRKKISVTVVALISTVAAGFAIGIVGIILFLGSRRFYQVEDENVHGGEEAAMPQIIQGHLITTNNFHKSRINFNIATKAVTDPRNIILKGRFSTYYKAVMPSDDTSYYIKKLSWSDKLFQQGCHEKFGQELETIGRMSNSSVMIPLAYFLTADSAYLFYEYAEKGTLFDALHGMGSSANFLNWPSRFNAAVRIAEGLAFLHGCTSGPVHLFDLSSRNIFMKSLKEPQIGDIELCKVIDPSKSTGSLSTVSGSVGYIPPEYAYTMRVTMPGNVYSFGVILLELLTGKPAVSEGTELAKWVLANSTNSEARDHILDPNISKASPGVRNQMISVLKIALGCIAISPVARPKMTTVLKMLLNAR</sequence>
<dbReference type="FunFam" id="1.10.510.10:FF:000388">
    <property type="entry name" value="Leucine-rich repeat receptor-like tyrosine-protein kinase PXC3"/>
    <property type="match status" value="1"/>
</dbReference>
<dbReference type="Gene3D" id="3.30.200.20">
    <property type="entry name" value="Phosphorylase Kinase, domain 1"/>
    <property type="match status" value="1"/>
</dbReference>
<dbReference type="InterPro" id="IPR032675">
    <property type="entry name" value="LRR_dom_sf"/>
</dbReference>
<dbReference type="InterPro" id="IPR011009">
    <property type="entry name" value="Kinase-like_dom_sf"/>
</dbReference>
<evidence type="ECO:0000256" key="9">
    <source>
        <dbReference type="ARBA" id="ARBA00022989"/>
    </source>
</evidence>
<dbReference type="Pfam" id="PF13855">
    <property type="entry name" value="LRR_8"/>
    <property type="match status" value="3"/>
</dbReference>
<keyword evidence="17" id="KW-1185">Reference proteome</keyword>
<dbReference type="GO" id="GO:0004672">
    <property type="term" value="F:protein kinase activity"/>
    <property type="evidence" value="ECO:0007669"/>
    <property type="project" value="InterPro"/>
</dbReference>
<evidence type="ECO:0000256" key="10">
    <source>
        <dbReference type="ARBA" id="ARBA00023136"/>
    </source>
</evidence>
<organism evidence="16 17">
    <name type="scientific">Stephania japonica</name>
    <dbReference type="NCBI Taxonomy" id="461633"/>
    <lineage>
        <taxon>Eukaryota</taxon>
        <taxon>Viridiplantae</taxon>
        <taxon>Streptophyta</taxon>
        <taxon>Embryophyta</taxon>
        <taxon>Tracheophyta</taxon>
        <taxon>Spermatophyta</taxon>
        <taxon>Magnoliopsida</taxon>
        <taxon>Ranunculales</taxon>
        <taxon>Menispermaceae</taxon>
        <taxon>Menispermoideae</taxon>
        <taxon>Cissampelideae</taxon>
        <taxon>Stephania</taxon>
    </lineage>
</organism>
<dbReference type="PRINTS" id="PR00019">
    <property type="entry name" value="LEURICHRPT"/>
</dbReference>
<reference evidence="16 17" key="1">
    <citation type="submission" date="2024-01" db="EMBL/GenBank/DDBJ databases">
        <title>Genome assemblies of Stephania.</title>
        <authorList>
            <person name="Yang L."/>
        </authorList>
    </citation>
    <scope>NUCLEOTIDE SEQUENCE [LARGE SCALE GENOMIC DNA]</scope>
    <source>
        <strain evidence="16">QJT</strain>
        <tissue evidence="16">Leaf</tissue>
    </source>
</reference>
<proteinExistence type="predicted"/>
<dbReference type="Pfam" id="PF00069">
    <property type="entry name" value="Pkinase"/>
    <property type="match status" value="1"/>
</dbReference>
<evidence type="ECO:0000256" key="6">
    <source>
        <dbReference type="ARBA" id="ARBA00022737"/>
    </source>
</evidence>
<evidence type="ECO:0000256" key="7">
    <source>
        <dbReference type="ARBA" id="ARBA00022741"/>
    </source>
</evidence>
<comment type="caution">
    <text evidence="16">The sequence shown here is derived from an EMBL/GenBank/DDBJ whole genome shotgun (WGS) entry which is preliminary data.</text>
</comment>
<dbReference type="GO" id="GO:0016020">
    <property type="term" value="C:membrane"/>
    <property type="evidence" value="ECO:0007669"/>
    <property type="project" value="UniProtKB-SubCell"/>
</dbReference>
<gene>
    <name evidence="16" type="ORF">Sjap_021417</name>
</gene>
<feature type="chain" id="PRO_5042941128" description="Protein kinase domain-containing protein" evidence="14">
    <location>
        <begin position="27"/>
        <end position="954"/>
    </location>
</feature>
<evidence type="ECO:0000313" key="17">
    <source>
        <dbReference type="Proteomes" id="UP001417504"/>
    </source>
</evidence>
<dbReference type="InterPro" id="IPR000719">
    <property type="entry name" value="Prot_kinase_dom"/>
</dbReference>
<dbReference type="InterPro" id="IPR003591">
    <property type="entry name" value="Leu-rich_rpt_typical-subtyp"/>
</dbReference>
<comment type="subcellular location">
    <subcellularLocation>
        <location evidence="1">Membrane</location>
        <topology evidence="1">Single-pass type I membrane protein</topology>
    </subcellularLocation>
</comment>
<dbReference type="SUPFAM" id="SSF52058">
    <property type="entry name" value="L domain-like"/>
    <property type="match status" value="1"/>
</dbReference>
<keyword evidence="4 13" id="KW-0812">Transmembrane</keyword>
<dbReference type="SUPFAM" id="SSF52047">
    <property type="entry name" value="RNI-like"/>
    <property type="match status" value="1"/>
</dbReference>
<keyword evidence="3" id="KW-0808">Transferase</keyword>
<feature type="domain" description="Protein kinase" evidence="15">
    <location>
        <begin position="675"/>
        <end position="954"/>
    </location>
</feature>
<keyword evidence="2" id="KW-0433">Leucine-rich repeat</keyword>
<dbReference type="Pfam" id="PF00560">
    <property type="entry name" value="LRR_1"/>
    <property type="match status" value="4"/>
</dbReference>
<dbReference type="GO" id="GO:0033612">
    <property type="term" value="F:receptor serine/threonine kinase binding"/>
    <property type="evidence" value="ECO:0007669"/>
    <property type="project" value="TreeGrafter"/>
</dbReference>
<evidence type="ECO:0000313" key="16">
    <source>
        <dbReference type="EMBL" id="KAK9095920.1"/>
    </source>
</evidence>
<protein>
    <recommendedName>
        <fullName evidence="15">Protein kinase domain-containing protein</fullName>
    </recommendedName>
</protein>
<keyword evidence="5 14" id="KW-0732">Signal</keyword>
<dbReference type="InterPro" id="IPR001611">
    <property type="entry name" value="Leu-rich_rpt"/>
</dbReference>
<dbReference type="PANTHER" id="PTHR48056">
    <property type="entry name" value="LRR RECEPTOR-LIKE SERINE/THREONINE-PROTEIN KINASE-RELATED"/>
    <property type="match status" value="1"/>
</dbReference>
<dbReference type="InterPro" id="IPR050647">
    <property type="entry name" value="Plant_LRR-RLKs"/>
</dbReference>
<keyword evidence="7" id="KW-0547">Nucleotide-binding</keyword>
<feature type="transmembrane region" description="Helical" evidence="13">
    <location>
        <begin position="599"/>
        <end position="625"/>
    </location>
</feature>
<dbReference type="PROSITE" id="PS51450">
    <property type="entry name" value="LRR"/>
    <property type="match status" value="2"/>
</dbReference>
<dbReference type="Proteomes" id="UP001417504">
    <property type="component" value="Unassembled WGS sequence"/>
</dbReference>
<dbReference type="PROSITE" id="PS50011">
    <property type="entry name" value="PROTEIN_KINASE_DOM"/>
    <property type="match status" value="1"/>
</dbReference>
<evidence type="ECO:0000256" key="4">
    <source>
        <dbReference type="ARBA" id="ARBA00022692"/>
    </source>
</evidence>
<dbReference type="Gene3D" id="3.80.10.10">
    <property type="entry name" value="Ribonuclease Inhibitor"/>
    <property type="match status" value="4"/>
</dbReference>
<feature type="signal peptide" evidence="14">
    <location>
        <begin position="1"/>
        <end position="26"/>
    </location>
</feature>
<accession>A0AAP0ELY1</accession>